<evidence type="ECO:0000256" key="7">
    <source>
        <dbReference type="SAM" id="MobiDB-lite"/>
    </source>
</evidence>
<keyword evidence="10" id="KW-1185">Reference proteome</keyword>
<dbReference type="InterPro" id="IPR019528">
    <property type="entry name" value="PACT_domain"/>
</dbReference>
<accession>A0AAW1D983</accession>
<feature type="domain" description="Pericentrin/AKAP-450 centrosomal targeting" evidence="8">
    <location>
        <begin position="1210"/>
        <end position="1274"/>
    </location>
</feature>
<proteinExistence type="predicted"/>
<feature type="coiled-coil region" evidence="6">
    <location>
        <begin position="126"/>
        <end position="177"/>
    </location>
</feature>
<evidence type="ECO:0000256" key="4">
    <source>
        <dbReference type="ARBA" id="ARBA00023054"/>
    </source>
</evidence>
<feature type="coiled-coil region" evidence="6">
    <location>
        <begin position="644"/>
        <end position="724"/>
    </location>
</feature>
<dbReference type="Pfam" id="PF10495">
    <property type="entry name" value="PACT_coil_coil"/>
    <property type="match status" value="1"/>
</dbReference>
<feature type="coiled-coil region" evidence="6">
    <location>
        <begin position="891"/>
        <end position="964"/>
    </location>
</feature>
<feature type="region of interest" description="Disordered" evidence="7">
    <location>
        <begin position="30"/>
        <end position="49"/>
    </location>
</feature>
<gene>
    <name evidence="9" type="ORF">O3M35_007376</name>
</gene>
<feature type="region of interest" description="Disordered" evidence="7">
    <location>
        <begin position="1328"/>
        <end position="1350"/>
    </location>
</feature>
<evidence type="ECO:0000256" key="3">
    <source>
        <dbReference type="ARBA" id="ARBA00022553"/>
    </source>
</evidence>
<feature type="coiled-coil region" evidence="6">
    <location>
        <begin position="217"/>
        <end position="567"/>
    </location>
</feature>
<feature type="coiled-coil region" evidence="6">
    <location>
        <begin position="835"/>
        <end position="865"/>
    </location>
</feature>
<protein>
    <recommendedName>
        <fullName evidence="8">Pericentrin/AKAP-450 centrosomal targeting domain-containing protein</fullName>
    </recommendedName>
</protein>
<keyword evidence="5" id="KW-0206">Cytoskeleton</keyword>
<evidence type="ECO:0000256" key="2">
    <source>
        <dbReference type="ARBA" id="ARBA00022490"/>
    </source>
</evidence>
<evidence type="ECO:0000313" key="9">
    <source>
        <dbReference type="EMBL" id="KAK9507546.1"/>
    </source>
</evidence>
<evidence type="ECO:0000259" key="8">
    <source>
        <dbReference type="Pfam" id="PF10495"/>
    </source>
</evidence>
<dbReference type="GO" id="GO:0005815">
    <property type="term" value="C:microtubule organizing center"/>
    <property type="evidence" value="ECO:0007669"/>
    <property type="project" value="UniProtKB-SubCell"/>
</dbReference>
<feature type="coiled-coil region" evidence="6">
    <location>
        <begin position="1088"/>
        <end position="1162"/>
    </location>
</feature>
<name>A0AAW1D983_9HEMI</name>
<feature type="coiled-coil region" evidence="6">
    <location>
        <begin position="996"/>
        <end position="1058"/>
    </location>
</feature>
<comment type="subcellular location">
    <subcellularLocation>
        <location evidence="1">Cytoplasm</location>
        <location evidence="1">Cytoskeleton</location>
        <location evidence="1">Microtubule organizing center</location>
    </subcellularLocation>
</comment>
<sequence length="1372" mass="159244">MNIGMIDEILADKNEDIEHLQHTVTLLQSQVDNKQDPDKSHSRQSKGLHVSFAKDVSNTSFFSEDMKIRAAPFERSLELLPSNDLKEKHSSFCSDSSSEDILPSQVSIPEILISSVVEPEERSMNELNLKAEIDRLKLELTEKAEKILLLENKLSDLQNMEEDLQLTKSQLEAVLSSVSEDKLYYEEKLLTMSSNLTKREEEVEYLNNLISEKDVEIMKTSADVKALQQILANLQEKLKEAQSLVETETITEIKKEIIDLREENIRLKSDINEKRTLENTIKSLENEKKHLENSLEISENDKASLKTNVKLLENEKKNLEHLLELSEKDKVSFEVNVSLLENEKKKLENSLSLSEKDKASLEANVKLLENEKKKLENSLKLSEKDKASLEANVKLFENEKKKLEYSLEMLEKDKVSLEVNVKLLENVKKKLENSLEVLDKDKASLEANAMLLENEKKLLENKVADLESKKNFLETCIKSMEDDKVLLRSAIENIKENKDSINADLVESKKLLENEKQKYFNLKEDVILLTSENKKATEQLSNLMDQNNNLKKEAKDYENKLSEYMSFVKDVKQEIIKQNRRKININETPIELDQSDDLTIVKTELNKLIALFGQIDFERKRNIEELQAMKNGNKNDMYSKEIEIKKLQNEITQLQSGILQIKNENKDKILSLEKEIRNLEEDVKNFQQLELEAKERLKKEILDKQKLSMKLEEMITNFNDLNTRQDDKKSNSSTAKPPIRLTISTPSYFEFLPETSGQEIDDLTEKLRMEAHLSAHLDKYIINNLVQESGLEEPHSQEGNCNCKNYQSTLIKKVSTLESMLRKEMDVGKELKSRLASGEKQLHELTSLKSKLENELSKNERLLKLRDKQVGEMSSQLKDMKTKIVQMEFCTSKEKILMKQLEKQFEEEKQKFLNSRKEDLLHLEDMRKRLEMFRESEGKLKKLLMEKQARCEELEAELNSYKALEKYDKDLESGRNVLSEQLDEQKTKIWQLTQHLETEQRIRKDLENVLMRERNALTALNNLLKEETRHKALLEKEISTLKRENAEIFNQRDAVENRFVSLLRSGTSSHERLLEKNRNAIESAHLVISVLEQECAGLKERIKHYEESDGTDVNFDLIRQINQFSSNIESLMKERSEFIKAIQELKTERSVLHEEIESLKKAASANKNCQNSSMLSYPNIQLTAPKNVHCFPFRDEDSYIKFQTFVSISLRNESKKKSLVWQKKYLSIALRGYENLAKNTLAICGPKRRRTRGKKVTFRHLSMAVIAVVRMRMLIKLRYDKRNEVLNDIIQTMSFSSFHNQGANQIVENPVRVKSPKSSLQVQVPVLQHSPPSRDGPHRTFHSPSAESSSYNAQVEILRQRMKHIAQANKKN</sequence>
<dbReference type="EMBL" id="JAPXFL010000004">
    <property type="protein sequence ID" value="KAK9507546.1"/>
    <property type="molecule type" value="Genomic_DNA"/>
</dbReference>
<evidence type="ECO:0000313" key="10">
    <source>
        <dbReference type="Proteomes" id="UP001461498"/>
    </source>
</evidence>
<keyword evidence="3" id="KW-0597">Phosphoprotein</keyword>
<comment type="caution">
    <text evidence="9">The sequence shown here is derived from an EMBL/GenBank/DDBJ whole genome shotgun (WGS) entry which is preliminary data.</text>
</comment>
<dbReference type="GO" id="GO:0005737">
    <property type="term" value="C:cytoplasm"/>
    <property type="evidence" value="ECO:0007669"/>
    <property type="project" value="UniProtKB-ARBA"/>
</dbReference>
<evidence type="ECO:0000256" key="6">
    <source>
        <dbReference type="SAM" id="Coils"/>
    </source>
</evidence>
<dbReference type="Proteomes" id="UP001461498">
    <property type="component" value="Unassembled WGS sequence"/>
</dbReference>
<reference evidence="9 10" key="1">
    <citation type="submission" date="2022-12" db="EMBL/GenBank/DDBJ databases">
        <title>Chromosome-level genome assembly of true bugs.</title>
        <authorList>
            <person name="Ma L."/>
            <person name="Li H."/>
        </authorList>
    </citation>
    <scope>NUCLEOTIDE SEQUENCE [LARGE SCALE GENOMIC DNA]</scope>
    <source>
        <strain evidence="9">Lab_2022b</strain>
    </source>
</reference>
<keyword evidence="4 6" id="KW-0175">Coiled coil</keyword>
<keyword evidence="2" id="KW-0963">Cytoplasm</keyword>
<evidence type="ECO:0000256" key="1">
    <source>
        <dbReference type="ARBA" id="ARBA00004267"/>
    </source>
</evidence>
<organism evidence="9 10">
    <name type="scientific">Rhynocoris fuscipes</name>
    <dbReference type="NCBI Taxonomy" id="488301"/>
    <lineage>
        <taxon>Eukaryota</taxon>
        <taxon>Metazoa</taxon>
        <taxon>Ecdysozoa</taxon>
        <taxon>Arthropoda</taxon>
        <taxon>Hexapoda</taxon>
        <taxon>Insecta</taxon>
        <taxon>Pterygota</taxon>
        <taxon>Neoptera</taxon>
        <taxon>Paraneoptera</taxon>
        <taxon>Hemiptera</taxon>
        <taxon>Heteroptera</taxon>
        <taxon>Panheteroptera</taxon>
        <taxon>Cimicomorpha</taxon>
        <taxon>Reduviidae</taxon>
        <taxon>Harpactorinae</taxon>
        <taxon>Harpactorini</taxon>
        <taxon>Rhynocoris</taxon>
    </lineage>
</organism>
<evidence type="ECO:0000256" key="5">
    <source>
        <dbReference type="ARBA" id="ARBA00023212"/>
    </source>
</evidence>